<organism evidence="2 3">
    <name type="scientific">Alkalibacterium thalassium</name>
    <dbReference type="NCBI Taxonomy" id="426701"/>
    <lineage>
        <taxon>Bacteria</taxon>
        <taxon>Bacillati</taxon>
        <taxon>Bacillota</taxon>
        <taxon>Bacilli</taxon>
        <taxon>Lactobacillales</taxon>
        <taxon>Carnobacteriaceae</taxon>
        <taxon>Alkalibacterium</taxon>
    </lineage>
</organism>
<gene>
    <name evidence="2" type="ORF">SAMN04488098_100463</name>
</gene>
<protein>
    <submittedName>
        <fullName evidence="2">Uncharacterized protein</fullName>
    </submittedName>
</protein>
<dbReference type="AlphaFoldDB" id="A0A1G8WM12"/>
<proteinExistence type="predicted"/>
<evidence type="ECO:0000313" key="3">
    <source>
        <dbReference type="Proteomes" id="UP000199433"/>
    </source>
</evidence>
<keyword evidence="3" id="KW-1185">Reference proteome</keyword>
<evidence type="ECO:0000313" key="2">
    <source>
        <dbReference type="EMBL" id="SDJ79402.1"/>
    </source>
</evidence>
<reference evidence="3" key="1">
    <citation type="submission" date="2016-10" db="EMBL/GenBank/DDBJ databases">
        <authorList>
            <person name="Varghese N."/>
            <person name="Submissions S."/>
        </authorList>
    </citation>
    <scope>NUCLEOTIDE SEQUENCE [LARGE SCALE GENOMIC DNA]</scope>
    <source>
        <strain evidence="3">DSM 19181</strain>
    </source>
</reference>
<keyword evidence="1" id="KW-0812">Transmembrane</keyword>
<dbReference type="RefSeq" id="WP_281241329.1">
    <property type="nucleotide sequence ID" value="NZ_FNFK01000004.1"/>
</dbReference>
<evidence type="ECO:0000256" key="1">
    <source>
        <dbReference type="SAM" id="Phobius"/>
    </source>
</evidence>
<accession>A0A1G8WM12</accession>
<feature type="transmembrane region" description="Helical" evidence="1">
    <location>
        <begin position="21"/>
        <end position="39"/>
    </location>
</feature>
<dbReference type="STRING" id="426701.SAMN04488098_100463"/>
<keyword evidence="1" id="KW-0472">Membrane</keyword>
<name>A0A1G8WM12_9LACT</name>
<dbReference type="EMBL" id="FNFK01000004">
    <property type="protein sequence ID" value="SDJ79402.1"/>
    <property type="molecule type" value="Genomic_DNA"/>
</dbReference>
<dbReference type="Proteomes" id="UP000199433">
    <property type="component" value="Unassembled WGS sequence"/>
</dbReference>
<sequence length="40" mass="4565">MKKTVKDLLPDRVEVQEITHKYLKVILVLLAIGSILAYVL</sequence>
<keyword evidence="1" id="KW-1133">Transmembrane helix</keyword>